<dbReference type="InterPro" id="IPR004372">
    <property type="entry name" value="Ac/propionate_kinase"/>
</dbReference>
<dbReference type="NCBIfam" id="TIGR00016">
    <property type="entry name" value="ackA"/>
    <property type="match status" value="1"/>
</dbReference>
<dbReference type="InterPro" id="IPR043129">
    <property type="entry name" value="ATPase_NBD"/>
</dbReference>
<organism evidence="5 6">
    <name type="scientific">Tothia fuscella</name>
    <dbReference type="NCBI Taxonomy" id="1048955"/>
    <lineage>
        <taxon>Eukaryota</taxon>
        <taxon>Fungi</taxon>
        <taxon>Dikarya</taxon>
        <taxon>Ascomycota</taxon>
        <taxon>Pezizomycotina</taxon>
        <taxon>Dothideomycetes</taxon>
        <taxon>Pleosporomycetidae</taxon>
        <taxon>Venturiales</taxon>
        <taxon>Cylindrosympodiaceae</taxon>
        <taxon>Tothia</taxon>
    </lineage>
</organism>
<keyword evidence="4" id="KW-0067">ATP-binding</keyword>
<evidence type="ECO:0000256" key="3">
    <source>
        <dbReference type="ARBA" id="ARBA00022777"/>
    </source>
</evidence>
<evidence type="ECO:0000313" key="5">
    <source>
        <dbReference type="EMBL" id="KAF2431717.1"/>
    </source>
</evidence>
<protein>
    <submittedName>
        <fullName evidence="5">Acetate kinase</fullName>
    </submittedName>
</protein>
<dbReference type="HAMAP" id="MF_00020">
    <property type="entry name" value="Acetate_kinase"/>
    <property type="match status" value="1"/>
</dbReference>
<feature type="non-terminal residue" evidence="5">
    <location>
        <position position="398"/>
    </location>
</feature>
<keyword evidence="2" id="KW-0547">Nucleotide-binding</keyword>
<dbReference type="PANTHER" id="PTHR21060:SF15">
    <property type="entry name" value="ACETATE KINASE-RELATED"/>
    <property type="match status" value="1"/>
</dbReference>
<dbReference type="EMBL" id="MU007030">
    <property type="protein sequence ID" value="KAF2431717.1"/>
    <property type="molecule type" value="Genomic_DNA"/>
</dbReference>
<dbReference type="InterPro" id="IPR023865">
    <property type="entry name" value="Aliphatic_acid_kinase_CS"/>
</dbReference>
<dbReference type="PANTHER" id="PTHR21060">
    <property type="entry name" value="ACETATE KINASE"/>
    <property type="match status" value="1"/>
</dbReference>
<dbReference type="PRINTS" id="PR00471">
    <property type="entry name" value="ACETATEKNASE"/>
</dbReference>
<dbReference type="GO" id="GO:0006083">
    <property type="term" value="P:acetate metabolic process"/>
    <property type="evidence" value="ECO:0007669"/>
    <property type="project" value="TreeGrafter"/>
</dbReference>
<dbReference type="PIRSF" id="PIRSF000722">
    <property type="entry name" value="Acetate_prop_kin"/>
    <property type="match status" value="1"/>
</dbReference>
<keyword evidence="3 5" id="KW-0418">Kinase</keyword>
<evidence type="ECO:0000256" key="4">
    <source>
        <dbReference type="ARBA" id="ARBA00022840"/>
    </source>
</evidence>
<dbReference type="PROSITE" id="PS01076">
    <property type="entry name" value="ACETATE_KINASE_2"/>
    <property type="match status" value="1"/>
</dbReference>
<gene>
    <name evidence="5" type="ORF">EJ08DRAFT_610302</name>
</gene>
<dbReference type="GO" id="GO:0008776">
    <property type="term" value="F:acetate kinase activity"/>
    <property type="evidence" value="ECO:0007669"/>
    <property type="project" value="TreeGrafter"/>
</dbReference>
<sequence>MTKYVLAVNAGSSSLKCRLFRSGKSEPEEIAVAKVSGLNSEKPEFAFKPKPEKEIDQNGVKSHEDAFAHVLSQLSNYADIPDLRKEEGVVVAHRVVHGGDYEKEVEITNGTYHVLEKLESLAPLHNASALSIIKFCSDELPKATNMAFFDSAFHQTIPEAVRTYAIDPKIAKEKGLRKYGFHGISYQYILRRTAEYLQKPQEETSLIVMHLGAGASMCAIKKGKSIDTTMGLTPVSGLPGATRTGDIDPSLVFHYTSAASDMSRSSTTELHITKAEEILNKESGWKALTGSSNFADIAKPDVDASKQLAFDMFVDRIVGYAGNYFVKLGGEVDALVFAGGIGESSALLRAAVVDRLKCLGFEISKDKNEAGDEDAVHTIHKGKKSVLVCETDEEGEMA</sequence>
<comment type="caution">
    <text evidence="5">The sequence shown here is derived from an EMBL/GenBank/DDBJ whole genome shotgun (WGS) entry which is preliminary data.</text>
</comment>
<name>A0A9P4NU87_9PEZI</name>
<accession>A0A9P4NU87</accession>
<evidence type="ECO:0000313" key="6">
    <source>
        <dbReference type="Proteomes" id="UP000800235"/>
    </source>
</evidence>
<evidence type="ECO:0000256" key="1">
    <source>
        <dbReference type="ARBA" id="ARBA00022679"/>
    </source>
</evidence>
<dbReference type="OrthoDB" id="67445at2759"/>
<dbReference type="GO" id="GO:0005524">
    <property type="term" value="F:ATP binding"/>
    <property type="evidence" value="ECO:0007669"/>
    <property type="project" value="UniProtKB-KW"/>
</dbReference>
<proteinExistence type="inferred from homology"/>
<reference evidence="5" key="1">
    <citation type="journal article" date="2020" name="Stud. Mycol.">
        <title>101 Dothideomycetes genomes: a test case for predicting lifestyles and emergence of pathogens.</title>
        <authorList>
            <person name="Haridas S."/>
            <person name="Albert R."/>
            <person name="Binder M."/>
            <person name="Bloem J."/>
            <person name="Labutti K."/>
            <person name="Salamov A."/>
            <person name="Andreopoulos B."/>
            <person name="Baker S."/>
            <person name="Barry K."/>
            <person name="Bills G."/>
            <person name="Bluhm B."/>
            <person name="Cannon C."/>
            <person name="Castanera R."/>
            <person name="Culley D."/>
            <person name="Daum C."/>
            <person name="Ezra D."/>
            <person name="Gonzalez J."/>
            <person name="Henrissat B."/>
            <person name="Kuo A."/>
            <person name="Liang C."/>
            <person name="Lipzen A."/>
            <person name="Lutzoni F."/>
            <person name="Magnuson J."/>
            <person name="Mondo S."/>
            <person name="Nolan M."/>
            <person name="Ohm R."/>
            <person name="Pangilinan J."/>
            <person name="Park H.-J."/>
            <person name="Ramirez L."/>
            <person name="Alfaro M."/>
            <person name="Sun H."/>
            <person name="Tritt A."/>
            <person name="Yoshinaga Y."/>
            <person name="Zwiers L.-H."/>
            <person name="Turgeon B."/>
            <person name="Goodwin S."/>
            <person name="Spatafora J."/>
            <person name="Crous P."/>
            <person name="Grigoriev I."/>
        </authorList>
    </citation>
    <scope>NUCLEOTIDE SEQUENCE</scope>
    <source>
        <strain evidence="5">CBS 130266</strain>
    </source>
</reference>
<dbReference type="Pfam" id="PF00871">
    <property type="entry name" value="Acetate_kinase"/>
    <property type="match status" value="1"/>
</dbReference>
<dbReference type="SUPFAM" id="SSF53067">
    <property type="entry name" value="Actin-like ATPase domain"/>
    <property type="match status" value="2"/>
</dbReference>
<dbReference type="Proteomes" id="UP000800235">
    <property type="component" value="Unassembled WGS sequence"/>
</dbReference>
<keyword evidence="1" id="KW-0808">Transferase</keyword>
<dbReference type="Gene3D" id="3.30.420.40">
    <property type="match status" value="2"/>
</dbReference>
<keyword evidence="6" id="KW-1185">Reference proteome</keyword>
<dbReference type="InterPro" id="IPR000890">
    <property type="entry name" value="Aliphatic_acid_kin_short-chain"/>
</dbReference>
<dbReference type="PROSITE" id="PS01075">
    <property type="entry name" value="ACETATE_KINASE_1"/>
    <property type="match status" value="1"/>
</dbReference>
<dbReference type="AlphaFoldDB" id="A0A9P4NU87"/>
<evidence type="ECO:0000256" key="2">
    <source>
        <dbReference type="ARBA" id="ARBA00022741"/>
    </source>
</evidence>